<comment type="caution">
    <text evidence="1">The sequence shown here is derived from an EMBL/GenBank/DDBJ whole genome shotgun (WGS) entry which is preliminary data.</text>
</comment>
<proteinExistence type="predicted"/>
<gene>
    <name evidence="1" type="ORF">ACFQS8_05920</name>
</gene>
<protein>
    <submittedName>
        <fullName evidence="1">SapC family protein</fullName>
    </submittedName>
</protein>
<reference evidence="2" key="1">
    <citation type="journal article" date="2019" name="Int. J. Syst. Evol. Microbiol.">
        <title>The Global Catalogue of Microorganisms (GCM) 10K type strain sequencing project: providing services to taxonomists for standard genome sequencing and annotation.</title>
        <authorList>
            <consortium name="The Broad Institute Genomics Platform"/>
            <consortium name="The Broad Institute Genome Sequencing Center for Infectious Disease"/>
            <person name="Wu L."/>
            <person name="Ma J."/>
        </authorList>
    </citation>
    <scope>NUCLEOTIDE SEQUENCE [LARGE SCALE GENOMIC DNA]</scope>
    <source>
        <strain evidence="2">CCUG 51308</strain>
    </source>
</reference>
<sequence length="271" mass="29793">MDSNNGGAQPQGSELSGNVLFYNNPVPLTLEAHKNLGVKQVTNPFTFLRSAHAIPVTVSEFGIASTSYPIIFVGEEKTPVAVTGVRQGENEFVSDQGIPDPDHYVPAFARRYPFVFAADQAADRLLLCVDTTAPMVSDQPDVPFFEGDQPSKFTQDAMEFCKEFERQRRATAEFVKMMEEAGLLEQKTVSFTPRDANGQEGQPQKIADYFAVSEEKLNALDSAKFAELKEAGALPAVYAHMVSLLNWPRVIQRAMRRLQADQTSAAQGPVS</sequence>
<organism evidence="1 2">
    <name type="scientific">Hirschia litorea</name>
    <dbReference type="NCBI Taxonomy" id="1199156"/>
    <lineage>
        <taxon>Bacteria</taxon>
        <taxon>Pseudomonadati</taxon>
        <taxon>Pseudomonadota</taxon>
        <taxon>Alphaproteobacteria</taxon>
        <taxon>Hyphomonadales</taxon>
        <taxon>Hyphomonadaceae</taxon>
        <taxon>Hirschia</taxon>
    </lineage>
</organism>
<dbReference type="EMBL" id="JBHTBR010000002">
    <property type="protein sequence ID" value="MFC7291145.1"/>
    <property type="molecule type" value="Genomic_DNA"/>
</dbReference>
<name>A0ABW2IJ33_9PROT</name>
<evidence type="ECO:0000313" key="1">
    <source>
        <dbReference type="EMBL" id="MFC7291145.1"/>
    </source>
</evidence>
<accession>A0ABW2IJ33</accession>
<dbReference type="Pfam" id="PF07277">
    <property type="entry name" value="SapC"/>
    <property type="match status" value="1"/>
</dbReference>
<evidence type="ECO:0000313" key="2">
    <source>
        <dbReference type="Proteomes" id="UP001596492"/>
    </source>
</evidence>
<keyword evidence="2" id="KW-1185">Reference proteome</keyword>
<dbReference type="RefSeq" id="WP_382166339.1">
    <property type="nucleotide sequence ID" value="NZ_JBHTBR010000002.1"/>
</dbReference>
<dbReference type="InterPro" id="IPR010836">
    <property type="entry name" value="SapC"/>
</dbReference>
<dbReference type="Proteomes" id="UP001596492">
    <property type="component" value="Unassembled WGS sequence"/>
</dbReference>